<reference evidence="8 9" key="1">
    <citation type="journal article" date="2019" name="Nat. Med.">
        <title>A library of human gut bacterial isolates paired with longitudinal multiomics data enables mechanistic microbiome research.</title>
        <authorList>
            <person name="Poyet M."/>
            <person name="Groussin M."/>
            <person name="Gibbons S.M."/>
            <person name="Avila-Pacheco J."/>
            <person name="Jiang X."/>
            <person name="Kearney S.M."/>
            <person name="Perrotta A.R."/>
            <person name="Berdy B."/>
            <person name="Zhao S."/>
            <person name="Lieberman T.D."/>
            <person name="Swanson P.K."/>
            <person name="Smith M."/>
            <person name="Roesemann S."/>
            <person name="Alexander J.E."/>
            <person name="Rich S.A."/>
            <person name="Livny J."/>
            <person name="Vlamakis H."/>
            <person name="Clish C."/>
            <person name="Bullock K."/>
            <person name="Deik A."/>
            <person name="Scott J."/>
            <person name="Pierce K.A."/>
            <person name="Xavier R.J."/>
            <person name="Alm E.J."/>
        </authorList>
    </citation>
    <scope>NUCLEOTIDE SEQUENCE [LARGE SCALE GENOMIC DNA]</scope>
    <source>
        <strain evidence="8 9">BIOML-A8</strain>
    </source>
</reference>
<keyword evidence="5" id="KW-0520">NAD</keyword>
<dbReference type="GO" id="GO:0050660">
    <property type="term" value="F:flavin adenine dinucleotide binding"/>
    <property type="evidence" value="ECO:0007669"/>
    <property type="project" value="InterPro"/>
</dbReference>
<accession>A0A6L3JQH8</accession>
<protein>
    <submittedName>
        <fullName evidence="8">FAD-dependent oxidoreductase</fullName>
    </submittedName>
</protein>
<dbReference type="Pfam" id="PF01134">
    <property type="entry name" value="GIDA"/>
    <property type="match status" value="1"/>
</dbReference>
<sequence>MDFKYDVIVIGAGHAGCEAAAAAANMGSKTCLITMDMNKIGQMSCNPAVGGIAKGQIVREIDALGGYMGLVTDRTAIQFRMLNRSKGPAMWSPRAQCDRGKFIWA</sequence>
<keyword evidence="4" id="KW-0274">FAD</keyword>
<gene>
    <name evidence="8" type="ORF">F2Y87_29025</name>
</gene>
<dbReference type="PANTHER" id="PTHR11806:SF0">
    <property type="entry name" value="PROTEIN MTO1 HOMOLOG, MITOCHONDRIAL"/>
    <property type="match status" value="1"/>
</dbReference>
<keyword evidence="3" id="KW-0819">tRNA processing</keyword>
<keyword evidence="2" id="KW-0285">Flavoprotein</keyword>
<dbReference type="InterPro" id="IPR040131">
    <property type="entry name" value="MnmG_N"/>
</dbReference>
<evidence type="ECO:0000256" key="6">
    <source>
        <dbReference type="ARBA" id="ARBA00025948"/>
    </source>
</evidence>
<evidence type="ECO:0000313" key="8">
    <source>
        <dbReference type="EMBL" id="KAA5410691.1"/>
    </source>
</evidence>
<comment type="cofactor">
    <cofactor evidence="1">
        <name>FAD</name>
        <dbReference type="ChEBI" id="CHEBI:57692"/>
    </cofactor>
</comment>
<dbReference type="EMBL" id="VVYX01000141">
    <property type="protein sequence ID" value="KAA5410691.1"/>
    <property type="molecule type" value="Genomic_DNA"/>
</dbReference>
<dbReference type="PANTHER" id="PTHR11806">
    <property type="entry name" value="GLUCOSE INHIBITED DIVISION PROTEIN A"/>
    <property type="match status" value="1"/>
</dbReference>
<comment type="caution">
    <text evidence="8">The sequence shown here is derived from an EMBL/GenBank/DDBJ whole genome shotgun (WGS) entry which is preliminary data.</text>
</comment>
<dbReference type="GO" id="GO:0030488">
    <property type="term" value="P:tRNA methylation"/>
    <property type="evidence" value="ECO:0007669"/>
    <property type="project" value="TreeGrafter"/>
</dbReference>
<dbReference type="AlphaFoldDB" id="A0A6L3JQH8"/>
<feature type="non-terminal residue" evidence="8">
    <location>
        <position position="105"/>
    </location>
</feature>
<evidence type="ECO:0000256" key="2">
    <source>
        <dbReference type="ARBA" id="ARBA00022630"/>
    </source>
</evidence>
<comment type="subunit">
    <text evidence="6">Homodimer. Heterotetramer of two MnmE and two MnmG subunits.</text>
</comment>
<evidence type="ECO:0000256" key="4">
    <source>
        <dbReference type="ARBA" id="ARBA00022827"/>
    </source>
</evidence>
<evidence type="ECO:0000256" key="5">
    <source>
        <dbReference type="ARBA" id="ARBA00023027"/>
    </source>
</evidence>
<evidence type="ECO:0000259" key="7">
    <source>
        <dbReference type="Pfam" id="PF01134"/>
    </source>
</evidence>
<dbReference type="SUPFAM" id="SSF51905">
    <property type="entry name" value="FAD/NAD(P)-binding domain"/>
    <property type="match status" value="1"/>
</dbReference>
<dbReference type="Gene3D" id="3.50.50.60">
    <property type="entry name" value="FAD/NAD(P)-binding domain"/>
    <property type="match status" value="1"/>
</dbReference>
<proteinExistence type="predicted"/>
<name>A0A6L3JQH8_9BACE</name>
<organism evidence="8 9">
    <name type="scientific">Bacteroides cellulosilyticus</name>
    <dbReference type="NCBI Taxonomy" id="246787"/>
    <lineage>
        <taxon>Bacteria</taxon>
        <taxon>Pseudomonadati</taxon>
        <taxon>Bacteroidota</taxon>
        <taxon>Bacteroidia</taxon>
        <taxon>Bacteroidales</taxon>
        <taxon>Bacteroidaceae</taxon>
        <taxon>Bacteroides</taxon>
    </lineage>
</organism>
<dbReference type="GO" id="GO:0005829">
    <property type="term" value="C:cytosol"/>
    <property type="evidence" value="ECO:0007669"/>
    <property type="project" value="TreeGrafter"/>
</dbReference>
<feature type="domain" description="MnmG N-terminal" evidence="7">
    <location>
        <begin position="6"/>
        <end position="102"/>
    </location>
</feature>
<dbReference type="Proteomes" id="UP000482653">
    <property type="component" value="Unassembled WGS sequence"/>
</dbReference>
<evidence type="ECO:0000256" key="3">
    <source>
        <dbReference type="ARBA" id="ARBA00022694"/>
    </source>
</evidence>
<dbReference type="GO" id="GO:0002098">
    <property type="term" value="P:tRNA wobble uridine modification"/>
    <property type="evidence" value="ECO:0007669"/>
    <property type="project" value="TreeGrafter"/>
</dbReference>
<evidence type="ECO:0000256" key="1">
    <source>
        <dbReference type="ARBA" id="ARBA00001974"/>
    </source>
</evidence>
<dbReference type="InterPro" id="IPR002218">
    <property type="entry name" value="MnmG-rel"/>
</dbReference>
<dbReference type="RefSeq" id="WP_149948425.1">
    <property type="nucleotide sequence ID" value="NZ_VVYX01000141.1"/>
</dbReference>
<evidence type="ECO:0000313" key="9">
    <source>
        <dbReference type="Proteomes" id="UP000482653"/>
    </source>
</evidence>
<dbReference type="InterPro" id="IPR036188">
    <property type="entry name" value="FAD/NAD-bd_sf"/>
</dbReference>